<evidence type="ECO:0000313" key="1">
    <source>
        <dbReference type="EMBL" id="GJE07832.1"/>
    </source>
</evidence>
<keyword evidence="2" id="KW-1185">Reference proteome</keyword>
<evidence type="ECO:0000313" key="2">
    <source>
        <dbReference type="Proteomes" id="UP001055102"/>
    </source>
</evidence>
<sequence>MSATFAKGTKVPAESTRLEIEKLVGDRGAEAFAFALEGDRAKIAFRLQGRALRFNLPLPTLEEERFQRVQRGLHSHARTPTAARNAWMQATREAWRALLLCIKAKFTAIEGGIVTFDEEFLAHVVMPDGRTVGEIAREQLALTYKAGEQPPLLLDYTKGAR</sequence>
<accession>A0ABQ4SXD8</accession>
<proteinExistence type="predicted"/>
<dbReference type="Proteomes" id="UP001055102">
    <property type="component" value="Unassembled WGS sequence"/>
</dbReference>
<name>A0ABQ4SXD8_9HYPH</name>
<evidence type="ECO:0008006" key="3">
    <source>
        <dbReference type="Google" id="ProtNLM"/>
    </source>
</evidence>
<organism evidence="1 2">
    <name type="scientific">Methylobacterium jeotgali</name>
    <dbReference type="NCBI Taxonomy" id="381630"/>
    <lineage>
        <taxon>Bacteria</taxon>
        <taxon>Pseudomonadati</taxon>
        <taxon>Pseudomonadota</taxon>
        <taxon>Alphaproteobacteria</taxon>
        <taxon>Hyphomicrobiales</taxon>
        <taxon>Methylobacteriaceae</taxon>
        <taxon>Methylobacterium</taxon>
    </lineage>
</organism>
<dbReference type="RefSeq" id="WP_238277199.1">
    <property type="nucleotide sequence ID" value="NZ_BPQR01000056.1"/>
</dbReference>
<reference evidence="1" key="1">
    <citation type="journal article" date="2021" name="Front. Microbiol.">
        <title>Comprehensive Comparative Genomics and Phenotyping of Methylobacterium Species.</title>
        <authorList>
            <person name="Alessa O."/>
            <person name="Ogura Y."/>
            <person name="Fujitani Y."/>
            <person name="Takami H."/>
            <person name="Hayashi T."/>
            <person name="Sahin N."/>
            <person name="Tani A."/>
        </authorList>
    </citation>
    <scope>NUCLEOTIDE SEQUENCE</scope>
    <source>
        <strain evidence="1">LMG 23639</strain>
    </source>
</reference>
<reference evidence="1" key="2">
    <citation type="submission" date="2021-08" db="EMBL/GenBank/DDBJ databases">
        <authorList>
            <person name="Tani A."/>
            <person name="Ola A."/>
            <person name="Ogura Y."/>
            <person name="Katsura K."/>
            <person name="Hayashi T."/>
        </authorList>
    </citation>
    <scope>NUCLEOTIDE SEQUENCE</scope>
    <source>
        <strain evidence="1">LMG 23639</strain>
    </source>
</reference>
<protein>
    <recommendedName>
        <fullName evidence="3">Recombination-associated protein RdgC</fullName>
    </recommendedName>
</protein>
<dbReference type="EMBL" id="BPQR01000056">
    <property type="protein sequence ID" value="GJE07832.1"/>
    <property type="molecule type" value="Genomic_DNA"/>
</dbReference>
<gene>
    <name evidence="1" type="ORF">AOPFMNJM_3164</name>
</gene>
<comment type="caution">
    <text evidence="1">The sequence shown here is derived from an EMBL/GenBank/DDBJ whole genome shotgun (WGS) entry which is preliminary data.</text>
</comment>